<evidence type="ECO:0000313" key="1">
    <source>
        <dbReference type="EMBL" id="EJK53697.1"/>
    </source>
</evidence>
<feature type="non-terminal residue" evidence="1">
    <location>
        <position position="1"/>
    </location>
</feature>
<comment type="caution">
    <text evidence="1">The sequence shown here is derived from an EMBL/GenBank/DDBJ whole genome shotgun (WGS) entry which is preliminary data.</text>
</comment>
<gene>
    <name evidence="1" type="ORF">THAOC_26810</name>
</gene>
<proteinExistence type="predicted"/>
<dbReference type="AlphaFoldDB" id="K0S4B8"/>
<organism evidence="1 2">
    <name type="scientific">Thalassiosira oceanica</name>
    <name type="common">Marine diatom</name>
    <dbReference type="NCBI Taxonomy" id="159749"/>
    <lineage>
        <taxon>Eukaryota</taxon>
        <taxon>Sar</taxon>
        <taxon>Stramenopiles</taxon>
        <taxon>Ochrophyta</taxon>
        <taxon>Bacillariophyta</taxon>
        <taxon>Coscinodiscophyceae</taxon>
        <taxon>Thalassiosirophycidae</taxon>
        <taxon>Thalassiosirales</taxon>
        <taxon>Thalassiosiraceae</taxon>
        <taxon>Thalassiosira</taxon>
    </lineage>
</organism>
<sequence length="125" mass="13494">EILPGRDPSIDRMPQVEHTTELQCHPGTVHADAQKLDLRSGRELESKLRVLWVDSLIVARGVVGVVLGGGSSQAEVITHLRSVSLCPLLHLRDRGAAPASSAVVEVNHRGPLPKGKELGGRCQRF</sequence>
<evidence type="ECO:0000313" key="2">
    <source>
        <dbReference type="Proteomes" id="UP000266841"/>
    </source>
</evidence>
<protein>
    <submittedName>
        <fullName evidence="1">Uncharacterized protein</fullName>
    </submittedName>
</protein>
<dbReference type="EMBL" id="AGNL01037235">
    <property type="protein sequence ID" value="EJK53697.1"/>
    <property type="molecule type" value="Genomic_DNA"/>
</dbReference>
<reference evidence="1 2" key="1">
    <citation type="journal article" date="2012" name="Genome Biol.">
        <title>Genome and low-iron response of an oceanic diatom adapted to chronic iron limitation.</title>
        <authorList>
            <person name="Lommer M."/>
            <person name="Specht M."/>
            <person name="Roy A.S."/>
            <person name="Kraemer L."/>
            <person name="Andreson R."/>
            <person name="Gutowska M.A."/>
            <person name="Wolf J."/>
            <person name="Bergner S.V."/>
            <person name="Schilhabel M.B."/>
            <person name="Klostermeier U.C."/>
            <person name="Beiko R.G."/>
            <person name="Rosenstiel P."/>
            <person name="Hippler M."/>
            <person name="Laroche J."/>
        </authorList>
    </citation>
    <scope>NUCLEOTIDE SEQUENCE [LARGE SCALE GENOMIC DNA]</scope>
    <source>
        <strain evidence="1 2">CCMP1005</strain>
    </source>
</reference>
<name>K0S4B8_THAOC</name>
<accession>K0S4B8</accession>
<dbReference type="Proteomes" id="UP000266841">
    <property type="component" value="Unassembled WGS sequence"/>
</dbReference>
<keyword evidence="2" id="KW-1185">Reference proteome</keyword>